<name>A0A2A9E8G6_9MICO</name>
<dbReference type="AlphaFoldDB" id="A0A2A9E8G6"/>
<sequence length="168" mass="17796">MDELDLNVTADHMRRVFGMLTGYVLLPDSNHGYTDEFTELDLAERVCTLAAGRILWHLLAADAARHGAYDGTLEGTLAESRRSADADFAILPGALHLAQSLDASLTLTSTSVIDASLVAEIASDTTRTLGALAYFLRGASIVLHATATERSTSVEELLAAIGHGLAEA</sequence>
<gene>
    <name evidence="1" type="ORF">ATL42_3092</name>
</gene>
<dbReference type="RefSeq" id="WP_098456083.1">
    <property type="nucleotide sequence ID" value="NZ_PDJG01000001.1"/>
</dbReference>
<evidence type="ECO:0000313" key="2">
    <source>
        <dbReference type="Proteomes" id="UP000225548"/>
    </source>
</evidence>
<accession>A0A2A9E8G6</accession>
<keyword evidence="2" id="KW-1185">Reference proteome</keyword>
<evidence type="ECO:0000313" key="1">
    <source>
        <dbReference type="EMBL" id="PFG35154.1"/>
    </source>
</evidence>
<dbReference type="Proteomes" id="UP000225548">
    <property type="component" value="Unassembled WGS sequence"/>
</dbReference>
<protein>
    <submittedName>
        <fullName evidence="1">Uncharacterized protein</fullName>
    </submittedName>
</protein>
<proteinExistence type="predicted"/>
<comment type="caution">
    <text evidence="1">The sequence shown here is derived from an EMBL/GenBank/DDBJ whole genome shotgun (WGS) entry which is preliminary data.</text>
</comment>
<reference evidence="1 2" key="1">
    <citation type="submission" date="2017-10" db="EMBL/GenBank/DDBJ databases">
        <title>Sequencing the genomes of 1000 actinobacteria strains.</title>
        <authorList>
            <person name="Klenk H.-P."/>
        </authorList>
    </citation>
    <scope>NUCLEOTIDE SEQUENCE [LARGE SCALE GENOMIC DNA]</scope>
    <source>
        <strain evidence="1 2">DSM 18966</strain>
    </source>
</reference>
<organism evidence="1 2">
    <name type="scientific">Sanguibacter antarcticus</name>
    <dbReference type="NCBI Taxonomy" id="372484"/>
    <lineage>
        <taxon>Bacteria</taxon>
        <taxon>Bacillati</taxon>
        <taxon>Actinomycetota</taxon>
        <taxon>Actinomycetes</taxon>
        <taxon>Micrococcales</taxon>
        <taxon>Sanguibacteraceae</taxon>
        <taxon>Sanguibacter</taxon>
    </lineage>
</organism>
<dbReference type="EMBL" id="PDJG01000001">
    <property type="protein sequence ID" value="PFG35154.1"/>
    <property type="molecule type" value="Genomic_DNA"/>
</dbReference>